<dbReference type="PANTHER" id="PTHR13504:SF39">
    <property type="entry name" value="CELL FILAMENTATION PROTEIN"/>
    <property type="match status" value="1"/>
</dbReference>
<dbReference type="Gene3D" id="1.10.3290.10">
    <property type="entry name" value="Fido-like domain"/>
    <property type="match status" value="1"/>
</dbReference>
<dbReference type="PANTHER" id="PTHR13504">
    <property type="entry name" value="FIDO DOMAIN-CONTAINING PROTEIN DDB_G0283145"/>
    <property type="match status" value="1"/>
</dbReference>
<name>A0A1I4MYC9_9BURK</name>
<reference evidence="3 4" key="1">
    <citation type="submission" date="2016-10" db="EMBL/GenBank/DDBJ databases">
        <authorList>
            <person name="de Groot N.N."/>
        </authorList>
    </citation>
    <scope>NUCLEOTIDE SEQUENCE [LARGE SCALE GENOMIC DNA]</scope>
    <source>
        <strain evidence="3 4">ATCC 43154</strain>
    </source>
</reference>
<dbReference type="STRING" id="758825.SAMN02982985_02640"/>
<sequence>MAGLIPRHITLKRELDEFEQANILAAQAWAEKRVKQNVLSEAYVRRLHKKMFDRTWRWAGTFRKTEKSIGIDPLQIGVGLRNLLDDVQCWREFNTFSLDEQATRLHHRLVWIHLFPNGNGRHARLFTDVFLRSCGARPFSWGRIELVHPSTTRSAYIHALQAADRRDYAPLQAFVRT</sequence>
<dbReference type="EMBL" id="FOTW01000012">
    <property type="protein sequence ID" value="SFM08228.1"/>
    <property type="molecule type" value="Genomic_DNA"/>
</dbReference>
<keyword evidence="4" id="KW-1185">Reference proteome</keyword>
<evidence type="ECO:0000313" key="3">
    <source>
        <dbReference type="EMBL" id="SFM08228.1"/>
    </source>
</evidence>
<dbReference type="AlphaFoldDB" id="A0A1I4MYC9"/>
<dbReference type="NCBIfam" id="TIGR02613">
    <property type="entry name" value="mob_myst_B"/>
    <property type="match status" value="1"/>
</dbReference>
<proteinExistence type="predicted"/>
<dbReference type="InterPro" id="IPR036597">
    <property type="entry name" value="Fido-like_dom_sf"/>
</dbReference>
<protein>
    <submittedName>
        <fullName evidence="3">Mobile mystery protein B</fullName>
    </submittedName>
</protein>
<organism evidence="3 4">
    <name type="scientific">Rugamonas rubra</name>
    <dbReference type="NCBI Taxonomy" id="758825"/>
    <lineage>
        <taxon>Bacteria</taxon>
        <taxon>Pseudomonadati</taxon>
        <taxon>Pseudomonadota</taxon>
        <taxon>Betaproteobacteria</taxon>
        <taxon>Burkholderiales</taxon>
        <taxon>Oxalobacteraceae</taxon>
        <taxon>Telluria group</taxon>
        <taxon>Rugamonas</taxon>
    </lineage>
</organism>
<gene>
    <name evidence="3" type="ORF">SAMN02982985_02640</name>
</gene>
<feature type="active site" evidence="1">
    <location>
        <position position="113"/>
    </location>
</feature>
<evidence type="ECO:0000313" key="4">
    <source>
        <dbReference type="Proteomes" id="UP000199470"/>
    </source>
</evidence>
<dbReference type="SUPFAM" id="SSF140931">
    <property type="entry name" value="Fic-like"/>
    <property type="match status" value="1"/>
</dbReference>
<evidence type="ECO:0000259" key="2">
    <source>
        <dbReference type="PROSITE" id="PS51459"/>
    </source>
</evidence>
<dbReference type="OrthoDB" id="9813719at2"/>
<dbReference type="InterPro" id="IPR003812">
    <property type="entry name" value="Fido"/>
</dbReference>
<dbReference type="Proteomes" id="UP000199470">
    <property type="component" value="Unassembled WGS sequence"/>
</dbReference>
<accession>A0A1I4MYC9</accession>
<evidence type="ECO:0000256" key="1">
    <source>
        <dbReference type="PIRSR" id="PIRSR640198-1"/>
    </source>
</evidence>
<dbReference type="InterPro" id="IPR040198">
    <property type="entry name" value="Fido_containing"/>
</dbReference>
<feature type="domain" description="Fido" evidence="2">
    <location>
        <begin position="39"/>
        <end position="177"/>
    </location>
</feature>
<dbReference type="PROSITE" id="PS51459">
    <property type="entry name" value="FIDO"/>
    <property type="match status" value="1"/>
</dbReference>
<dbReference type="Pfam" id="PF02661">
    <property type="entry name" value="Fic"/>
    <property type="match status" value="1"/>
</dbReference>
<dbReference type="InterPro" id="IPR013436">
    <property type="entry name" value="Mobile_mystery_prot_B"/>
</dbReference>